<comment type="caution">
    <text evidence="2">The sequence shown here is derived from an EMBL/GenBank/DDBJ whole genome shotgun (WGS) entry which is preliminary data.</text>
</comment>
<proteinExistence type="predicted"/>
<feature type="transmembrane region" description="Helical" evidence="1">
    <location>
        <begin position="34"/>
        <end position="53"/>
    </location>
</feature>
<keyword evidence="3" id="KW-1185">Reference proteome</keyword>
<evidence type="ECO:0008006" key="4">
    <source>
        <dbReference type="Google" id="ProtNLM"/>
    </source>
</evidence>
<reference evidence="3" key="1">
    <citation type="journal article" date="2023" name="Front. Microbiol.">
        <title>Ralstonia chuxiongensis sp. nov., Ralstonia mojiangensis sp. nov., and Ralstonia soli sp. nov., isolated from tobacco fields, are three novel species in the family Burkholderiaceae.</title>
        <authorList>
            <person name="Lu C.H."/>
            <person name="Zhang Y.Y."/>
            <person name="Jiang N."/>
            <person name="Chen W."/>
            <person name="Shao X."/>
            <person name="Zhao Z.M."/>
            <person name="Lu W.L."/>
            <person name="Hu X."/>
            <person name="Xi Y.X."/>
            <person name="Zou S.Y."/>
            <person name="Wei Q.J."/>
            <person name="Lin Z.L."/>
            <person name="Gong L."/>
            <person name="Gai X.T."/>
            <person name="Zhang L.Q."/>
            <person name="Li J.Y."/>
            <person name="Jin Y."/>
            <person name="Xia Z.Y."/>
        </authorList>
    </citation>
    <scope>NUCLEOTIDE SEQUENCE [LARGE SCALE GENOMIC DNA]</scope>
    <source>
        <strain evidence="3">21YRMH01-3</strain>
    </source>
</reference>
<dbReference type="EMBL" id="JAMYWC010000005">
    <property type="protein sequence ID" value="MCP1174504.1"/>
    <property type="molecule type" value="Genomic_DNA"/>
</dbReference>
<keyword evidence="1" id="KW-1133">Transmembrane helix</keyword>
<name>A0AA41WX70_9RALS</name>
<dbReference type="AlphaFoldDB" id="A0AA41WX70"/>
<keyword evidence="1" id="KW-0812">Transmembrane</keyword>
<protein>
    <recommendedName>
        <fullName evidence="4">Transmembrane protein</fullName>
    </recommendedName>
</protein>
<keyword evidence="1" id="KW-0472">Membrane</keyword>
<evidence type="ECO:0000313" key="3">
    <source>
        <dbReference type="Proteomes" id="UP001162793"/>
    </source>
</evidence>
<evidence type="ECO:0000256" key="1">
    <source>
        <dbReference type="SAM" id="Phobius"/>
    </source>
</evidence>
<gene>
    <name evidence="2" type="ORF">NKG59_19250</name>
</gene>
<organism evidence="2 3">
    <name type="scientific">Ralstonia chuxiongensis</name>
    <dbReference type="NCBI Taxonomy" id="2957504"/>
    <lineage>
        <taxon>Bacteria</taxon>
        <taxon>Pseudomonadati</taxon>
        <taxon>Pseudomonadota</taxon>
        <taxon>Betaproteobacteria</taxon>
        <taxon>Burkholderiales</taxon>
        <taxon>Burkholderiaceae</taxon>
        <taxon>Ralstonia</taxon>
    </lineage>
</organism>
<evidence type="ECO:0000313" key="2">
    <source>
        <dbReference type="EMBL" id="MCP1174504.1"/>
    </source>
</evidence>
<sequence>MSIRDFFKVLAAIPAVIGRRRARGGFTHEAWQDGFALVELLLFPHGVFGAAIWYAKGHQEDPMRWFGAVVVGCALVWIWAYLLQQAYRALERAAQRLEIK</sequence>
<accession>A0AA41WX70</accession>
<dbReference type="Proteomes" id="UP001162793">
    <property type="component" value="Unassembled WGS sequence"/>
</dbReference>
<feature type="transmembrane region" description="Helical" evidence="1">
    <location>
        <begin position="65"/>
        <end position="83"/>
    </location>
</feature>
<dbReference type="RefSeq" id="WP_253539984.1">
    <property type="nucleotide sequence ID" value="NZ_JAMYWC010000005.1"/>
</dbReference>